<dbReference type="Gene3D" id="1.20.5.190">
    <property type="match status" value="2"/>
</dbReference>
<feature type="region of interest" description="Disordered" evidence="1">
    <location>
        <begin position="204"/>
        <end position="226"/>
    </location>
</feature>
<evidence type="ECO:0000313" key="3">
    <source>
        <dbReference type="Proteomes" id="UP000887540"/>
    </source>
</evidence>
<dbReference type="CDD" id="cd12100">
    <property type="entry name" value="DD_CABYR_SP17"/>
    <property type="match status" value="1"/>
</dbReference>
<dbReference type="CDD" id="cd23767">
    <property type="entry name" value="IQCD"/>
    <property type="match status" value="3"/>
</dbReference>
<name>A0A914EGK4_9BILA</name>
<dbReference type="PROSITE" id="PS50096">
    <property type="entry name" value="IQ"/>
    <property type="match status" value="3"/>
</dbReference>
<dbReference type="PANTHER" id="PTHR10699:SF11">
    <property type="entry name" value="IGLOO, ISOFORM A"/>
    <property type="match status" value="1"/>
</dbReference>
<dbReference type="FunFam" id="1.20.5.190:FF:000055">
    <property type="entry name" value="Putative microtubule-associated protein futsch"/>
    <property type="match status" value="1"/>
</dbReference>
<keyword evidence="3" id="KW-1185">Reference proteome</keyword>
<protein>
    <submittedName>
        <fullName evidence="4">RIIa domain-containing protein</fullName>
    </submittedName>
</protein>
<accession>A0A914EGK4</accession>
<proteinExistence type="predicted"/>
<dbReference type="SMART" id="SM00394">
    <property type="entry name" value="RIIa"/>
    <property type="match status" value="1"/>
</dbReference>
<dbReference type="Pfam" id="PF00612">
    <property type="entry name" value="IQ"/>
    <property type="match status" value="3"/>
</dbReference>
<evidence type="ECO:0000313" key="4">
    <source>
        <dbReference type="WBParaSite" id="ACRNAN_scaffold795.g22948.t1"/>
    </source>
</evidence>
<dbReference type="Pfam" id="PF02197">
    <property type="entry name" value="RIIa"/>
    <property type="match status" value="1"/>
</dbReference>
<dbReference type="SUPFAM" id="SSF52540">
    <property type="entry name" value="P-loop containing nucleoside triphosphate hydrolases"/>
    <property type="match status" value="1"/>
</dbReference>
<dbReference type="InterPro" id="IPR027417">
    <property type="entry name" value="P-loop_NTPase"/>
</dbReference>
<dbReference type="AlphaFoldDB" id="A0A914EGK4"/>
<sequence length="226" mass="25905">MAEKTISDKYKVPSGLRPLLEAFARETIRAQPEDLIEFGQLFFDTLQQHLRHNPNIDVIQDPLCYDMFRTELQHKHKVQNSRPSTPEDLAATKIQAAFRGHMVRKHPEKFGLDSVDITRRASNDQLIRMDNKKDQKRHSVGGYNLEQIDTPEDRAATKIQAEIRGYLTRKQVEKKKQESADAATKIQAHIRGYLTRKHLEEEGIISPSRSRSSLNKSDDALATAVH</sequence>
<dbReference type="Gene3D" id="1.20.890.10">
    <property type="entry name" value="cAMP-dependent protein kinase regulatory subunit, dimerization-anchoring domain"/>
    <property type="match status" value="1"/>
</dbReference>
<reference evidence="4" key="1">
    <citation type="submission" date="2022-11" db="UniProtKB">
        <authorList>
            <consortium name="WormBaseParasite"/>
        </authorList>
    </citation>
    <scope>IDENTIFICATION</scope>
</reference>
<dbReference type="SUPFAM" id="SSF47391">
    <property type="entry name" value="Dimerization-anchoring domain of cAMP-dependent PK regulatory subunit"/>
    <property type="match status" value="1"/>
</dbReference>
<evidence type="ECO:0000259" key="2">
    <source>
        <dbReference type="SMART" id="SM00394"/>
    </source>
</evidence>
<feature type="domain" description="RIIa" evidence="2">
    <location>
        <begin position="14"/>
        <end position="51"/>
    </location>
</feature>
<dbReference type="Proteomes" id="UP000887540">
    <property type="component" value="Unplaced"/>
</dbReference>
<dbReference type="GO" id="GO:0005516">
    <property type="term" value="F:calmodulin binding"/>
    <property type="evidence" value="ECO:0007669"/>
    <property type="project" value="TreeGrafter"/>
</dbReference>
<dbReference type="SMART" id="SM00015">
    <property type="entry name" value="IQ"/>
    <property type="match status" value="3"/>
</dbReference>
<dbReference type="WBParaSite" id="ACRNAN_scaffold795.g22948.t1">
    <property type="protein sequence ID" value="ACRNAN_scaffold795.g22948.t1"/>
    <property type="gene ID" value="ACRNAN_scaffold795.g22948"/>
</dbReference>
<dbReference type="InterPro" id="IPR000048">
    <property type="entry name" value="IQ_motif_EF-hand-BS"/>
</dbReference>
<feature type="compositionally biased region" description="Low complexity" evidence="1">
    <location>
        <begin position="204"/>
        <end position="213"/>
    </location>
</feature>
<dbReference type="PANTHER" id="PTHR10699">
    <property type="entry name" value="NEUROMODULIN"/>
    <property type="match status" value="1"/>
</dbReference>
<organism evidence="3 4">
    <name type="scientific">Acrobeloides nanus</name>
    <dbReference type="NCBI Taxonomy" id="290746"/>
    <lineage>
        <taxon>Eukaryota</taxon>
        <taxon>Metazoa</taxon>
        <taxon>Ecdysozoa</taxon>
        <taxon>Nematoda</taxon>
        <taxon>Chromadorea</taxon>
        <taxon>Rhabditida</taxon>
        <taxon>Tylenchina</taxon>
        <taxon>Cephalobomorpha</taxon>
        <taxon>Cephaloboidea</taxon>
        <taxon>Cephalobidae</taxon>
        <taxon>Acrobeloides</taxon>
    </lineage>
</organism>
<dbReference type="InterPro" id="IPR047579">
    <property type="entry name" value="DD_CABYR_SP17"/>
</dbReference>
<dbReference type="InterPro" id="IPR003117">
    <property type="entry name" value="cAMP_dep_PK_reg_su_I/II_a/b"/>
</dbReference>
<evidence type="ECO:0000256" key="1">
    <source>
        <dbReference type="SAM" id="MobiDB-lite"/>
    </source>
</evidence>